<evidence type="ECO:0000313" key="5">
    <source>
        <dbReference type="Proteomes" id="UP001459277"/>
    </source>
</evidence>
<protein>
    <recommendedName>
        <fullName evidence="3">LOB domain-containing protein</fullName>
    </recommendedName>
</protein>
<feature type="region of interest" description="Disordered" evidence="2">
    <location>
        <begin position="1"/>
        <end position="37"/>
    </location>
</feature>
<evidence type="ECO:0000256" key="2">
    <source>
        <dbReference type="SAM" id="MobiDB-lite"/>
    </source>
</evidence>
<name>A0AAW2CXJ3_9ROSI</name>
<reference evidence="4 5" key="1">
    <citation type="submission" date="2024-01" db="EMBL/GenBank/DDBJ databases">
        <title>A telomere-to-telomere, gap-free genome of sweet tea (Lithocarpus litseifolius).</title>
        <authorList>
            <person name="Zhou J."/>
        </authorList>
    </citation>
    <scope>NUCLEOTIDE SEQUENCE [LARGE SCALE GENOMIC DNA]</scope>
    <source>
        <strain evidence="4">Zhou-2022a</strain>
        <tissue evidence="4">Leaf</tissue>
    </source>
</reference>
<sequence>MNNGSFRRRFLPNPGGESFRRRFSPNPGFGRGFSPPLQWKKEAANPATDSDQTQAAKVQAMEIGSDVQAMAPVLAADPWHNNEWVGRLPAASQWQHDTSWSGLTGLRVAPTRHFWRRTGVRRASDTDTGTTRRTPVSKRCLFFFASPTRHRHGGHASSEKKRQKITDQTSLCPSPVLDRADRRVGELHRQSPSTPPCPLSLPISLSLSLSVWTGIMACYVCHYKKLNCTEGCPFARFFDEGNISTYDKISRFQPYHVLEEWLRPCSMEEDQRVIGQCLVEAEARIPNLDLCNPCRFLEANDCKGEQCDLRQYFDTESGLAKLEAIVKLKTKKFFVSNFRKAGGKKAARVDTWYEEAVRVSTVEVLAYDDDKATFNRVKEAMGADWVKNEFHIYFNFSQSSSSLSSSSSFLLMATILCLAKMLARLLLLPAGAGSRRNVLAAIASLLASTSSVTTSGSTSSVTASRSTSSSAGAGSWRSALAATASLLASTSSLATASGLTSSESASFLTSSPSATTSCLTSSSNSSSAPSFSTPTNSLVGGAAARAASATLVVGVENEGAEEELEEVVRHEAVAEGEVVRKEADFDVAEPEAVTEEEVEASNEAVVASALLQLPAPAEEEVEPEAVTEEVEPGAVIEEVEASKEAVAASTLLPLPAPAGRSRRRASILAELRIVAIDKKEDEEDNEDED</sequence>
<dbReference type="Pfam" id="PF03195">
    <property type="entry name" value="LOB"/>
    <property type="match status" value="1"/>
</dbReference>
<dbReference type="Proteomes" id="UP001459277">
    <property type="component" value="Unassembled WGS sequence"/>
</dbReference>
<comment type="similarity">
    <text evidence="1">Belongs to the LOB domain-containing protein family.</text>
</comment>
<dbReference type="EMBL" id="JAZDWU010000005">
    <property type="protein sequence ID" value="KAL0002169.1"/>
    <property type="molecule type" value="Genomic_DNA"/>
</dbReference>
<evidence type="ECO:0000313" key="4">
    <source>
        <dbReference type="EMBL" id="KAL0002169.1"/>
    </source>
</evidence>
<gene>
    <name evidence="4" type="ORF">SO802_015950</name>
</gene>
<evidence type="ECO:0000256" key="1">
    <source>
        <dbReference type="ARBA" id="ARBA00005474"/>
    </source>
</evidence>
<accession>A0AAW2CXJ3</accession>
<proteinExistence type="inferred from homology"/>
<keyword evidence="5" id="KW-1185">Reference proteome</keyword>
<feature type="domain" description="LOB" evidence="3">
    <location>
        <begin position="217"/>
        <end position="285"/>
    </location>
</feature>
<organism evidence="4 5">
    <name type="scientific">Lithocarpus litseifolius</name>
    <dbReference type="NCBI Taxonomy" id="425828"/>
    <lineage>
        <taxon>Eukaryota</taxon>
        <taxon>Viridiplantae</taxon>
        <taxon>Streptophyta</taxon>
        <taxon>Embryophyta</taxon>
        <taxon>Tracheophyta</taxon>
        <taxon>Spermatophyta</taxon>
        <taxon>Magnoliopsida</taxon>
        <taxon>eudicotyledons</taxon>
        <taxon>Gunneridae</taxon>
        <taxon>Pentapetalae</taxon>
        <taxon>rosids</taxon>
        <taxon>fabids</taxon>
        <taxon>Fagales</taxon>
        <taxon>Fagaceae</taxon>
        <taxon>Lithocarpus</taxon>
    </lineage>
</organism>
<dbReference type="InterPro" id="IPR004883">
    <property type="entry name" value="LOB"/>
</dbReference>
<evidence type="ECO:0000259" key="3">
    <source>
        <dbReference type="Pfam" id="PF03195"/>
    </source>
</evidence>
<feature type="region of interest" description="Disordered" evidence="2">
    <location>
        <begin position="452"/>
        <end position="472"/>
    </location>
</feature>
<dbReference type="AlphaFoldDB" id="A0AAW2CXJ3"/>
<feature type="compositionally biased region" description="Basic residues" evidence="2">
    <location>
        <begin position="1"/>
        <end position="10"/>
    </location>
</feature>
<comment type="caution">
    <text evidence="4">The sequence shown here is derived from an EMBL/GenBank/DDBJ whole genome shotgun (WGS) entry which is preliminary data.</text>
</comment>